<sequence length="363" mass="40769">MDSKPHIDIPHSTGTVKVHLINPVNFGPAQLHRFMSPPVPGLETFKTSPSHSFYIEHPSGRRLVFDLGIRKDYHNYSKSIAEYLPTTKYDIQVSHNVADILQDEGIDLASVEAVIWSHWHWDHIGDPSTFPHSVDLVVGPGFKDAMLPGYPKNPTSPIRESDYADRNLREVNFKSDLTIGQFPAYDYFGDGSLYLLDSPGHAIGHLCALARTTSGHDDSFVLLGGDICHYAGIFRPSKQLPVPKEIRPHPCCPESDVPLCPGTAFAELQKSRDRDSTDSLYDMTFGHDIPLARKTAGWLQELDADERIFVIIAHDSTVRDGVDHFPATINEWKAKGWGKSLKWAFFRDLEPYWREKGVLDTPS</sequence>
<dbReference type="PANTHER" id="PTHR42978:SF5">
    <property type="entry name" value="METALLO-BETA-LACTAMASE DOMAIN-CONTAINING PROTEIN"/>
    <property type="match status" value="1"/>
</dbReference>
<organism evidence="6 7">
    <name type="scientific">Paraphoma chrysanthemicola</name>
    <dbReference type="NCBI Taxonomy" id="798071"/>
    <lineage>
        <taxon>Eukaryota</taxon>
        <taxon>Fungi</taxon>
        <taxon>Dikarya</taxon>
        <taxon>Ascomycota</taxon>
        <taxon>Pezizomycotina</taxon>
        <taxon>Dothideomycetes</taxon>
        <taxon>Pleosporomycetidae</taxon>
        <taxon>Pleosporales</taxon>
        <taxon>Pleosporineae</taxon>
        <taxon>Phaeosphaeriaceae</taxon>
        <taxon>Paraphoma</taxon>
    </lineage>
</organism>
<name>A0A8K0VXJ9_9PLEO</name>
<evidence type="ECO:0000313" key="6">
    <source>
        <dbReference type="EMBL" id="KAH7086469.1"/>
    </source>
</evidence>
<dbReference type="SMART" id="SM00849">
    <property type="entry name" value="Lactamase_B"/>
    <property type="match status" value="1"/>
</dbReference>
<evidence type="ECO:0000313" key="7">
    <source>
        <dbReference type="Proteomes" id="UP000813461"/>
    </source>
</evidence>
<dbReference type="GO" id="GO:0046872">
    <property type="term" value="F:metal ion binding"/>
    <property type="evidence" value="ECO:0007669"/>
    <property type="project" value="UniProtKB-KW"/>
</dbReference>
<evidence type="ECO:0000259" key="5">
    <source>
        <dbReference type="SMART" id="SM00849"/>
    </source>
</evidence>
<dbReference type="InterPro" id="IPR036866">
    <property type="entry name" value="RibonucZ/Hydroxyglut_hydro"/>
</dbReference>
<comment type="caution">
    <text evidence="6">The sequence shown here is derived from an EMBL/GenBank/DDBJ whole genome shotgun (WGS) entry which is preliminary data.</text>
</comment>
<evidence type="ECO:0000256" key="1">
    <source>
        <dbReference type="ARBA" id="ARBA00007749"/>
    </source>
</evidence>
<dbReference type="SUPFAM" id="SSF56281">
    <property type="entry name" value="Metallo-hydrolase/oxidoreductase"/>
    <property type="match status" value="1"/>
</dbReference>
<evidence type="ECO:0000256" key="4">
    <source>
        <dbReference type="ARBA" id="ARBA00022833"/>
    </source>
</evidence>
<dbReference type="InterPro" id="IPR051013">
    <property type="entry name" value="MBL_superfamily_lactonases"/>
</dbReference>
<dbReference type="PANTHER" id="PTHR42978">
    <property type="entry name" value="QUORUM-QUENCHING LACTONASE YTNP-RELATED-RELATED"/>
    <property type="match status" value="1"/>
</dbReference>
<accession>A0A8K0VXJ9</accession>
<keyword evidence="3" id="KW-0378">Hydrolase</keyword>
<dbReference type="OrthoDB" id="10250730at2759"/>
<feature type="domain" description="Metallo-beta-lactamase" evidence="5">
    <location>
        <begin position="49"/>
        <end position="287"/>
    </location>
</feature>
<evidence type="ECO:0000256" key="2">
    <source>
        <dbReference type="ARBA" id="ARBA00022723"/>
    </source>
</evidence>
<dbReference type="AlphaFoldDB" id="A0A8K0VXJ9"/>
<dbReference type="Gene3D" id="3.60.15.10">
    <property type="entry name" value="Ribonuclease Z/Hydroxyacylglutathione hydrolase-like"/>
    <property type="match status" value="1"/>
</dbReference>
<evidence type="ECO:0000256" key="3">
    <source>
        <dbReference type="ARBA" id="ARBA00022801"/>
    </source>
</evidence>
<dbReference type="Pfam" id="PF00753">
    <property type="entry name" value="Lactamase_B"/>
    <property type="match status" value="1"/>
</dbReference>
<protein>
    <submittedName>
        <fullName evidence="6">Beta-lactamase-like protein</fullName>
    </submittedName>
</protein>
<dbReference type="CDD" id="cd07730">
    <property type="entry name" value="metallo-hydrolase-like_MBL-fold"/>
    <property type="match status" value="1"/>
</dbReference>
<dbReference type="EMBL" id="JAGMVJ010000011">
    <property type="protein sequence ID" value="KAH7086469.1"/>
    <property type="molecule type" value="Genomic_DNA"/>
</dbReference>
<reference evidence="6" key="1">
    <citation type="journal article" date="2021" name="Nat. Commun.">
        <title>Genetic determinants of endophytism in the Arabidopsis root mycobiome.</title>
        <authorList>
            <person name="Mesny F."/>
            <person name="Miyauchi S."/>
            <person name="Thiergart T."/>
            <person name="Pickel B."/>
            <person name="Atanasova L."/>
            <person name="Karlsson M."/>
            <person name="Huettel B."/>
            <person name="Barry K.W."/>
            <person name="Haridas S."/>
            <person name="Chen C."/>
            <person name="Bauer D."/>
            <person name="Andreopoulos W."/>
            <person name="Pangilinan J."/>
            <person name="LaButti K."/>
            <person name="Riley R."/>
            <person name="Lipzen A."/>
            <person name="Clum A."/>
            <person name="Drula E."/>
            <person name="Henrissat B."/>
            <person name="Kohler A."/>
            <person name="Grigoriev I.V."/>
            <person name="Martin F.M."/>
            <person name="Hacquard S."/>
        </authorList>
    </citation>
    <scope>NUCLEOTIDE SEQUENCE</scope>
    <source>
        <strain evidence="6">MPI-SDFR-AT-0120</strain>
    </source>
</reference>
<gene>
    <name evidence="6" type="ORF">FB567DRAFT_472113</name>
</gene>
<keyword evidence="2" id="KW-0479">Metal-binding</keyword>
<keyword evidence="4" id="KW-0862">Zinc</keyword>
<comment type="similarity">
    <text evidence="1">Belongs to the metallo-beta-lactamase superfamily.</text>
</comment>
<dbReference type="Proteomes" id="UP000813461">
    <property type="component" value="Unassembled WGS sequence"/>
</dbReference>
<dbReference type="InterPro" id="IPR001279">
    <property type="entry name" value="Metallo-B-lactamas"/>
</dbReference>
<dbReference type="GO" id="GO:0016787">
    <property type="term" value="F:hydrolase activity"/>
    <property type="evidence" value="ECO:0007669"/>
    <property type="project" value="UniProtKB-KW"/>
</dbReference>
<proteinExistence type="inferred from homology"/>
<keyword evidence="7" id="KW-1185">Reference proteome</keyword>